<dbReference type="SMART" id="SM00692">
    <property type="entry name" value="DM3"/>
    <property type="match status" value="1"/>
</dbReference>
<gene>
    <name evidence="9" type="ORF">CALMAC_LOCUS14212</name>
</gene>
<keyword evidence="10" id="KW-1185">Reference proteome</keyword>
<feature type="compositionally biased region" description="Basic residues" evidence="7">
    <location>
        <begin position="136"/>
        <end position="153"/>
    </location>
</feature>
<dbReference type="Pfam" id="PF05485">
    <property type="entry name" value="THAP"/>
    <property type="match status" value="1"/>
</dbReference>
<feature type="domain" description="THAP-type" evidence="8">
    <location>
        <begin position="43"/>
        <end position="124"/>
    </location>
</feature>
<evidence type="ECO:0000313" key="10">
    <source>
        <dbReference type="Proteomes" id="UP000410492"/>
    </source>
</evidence>
<dbReference type="Gene3D" id="6.20.210.20">
    <property type="entry name" value="THAP domain"/>
    <property type="match status" value="1"/>
</dbReference>
<feature type="region of interest" description="Disordered" evidence="7">
    <location>
        <begin position="434"/>
        <end position="478"/>
    </location>
</feature>
<dbReference type="AlphaFoldDB" id="A0A653D3U4"/>
<evidence type="ECO:0000256" key="2">
    <source>
        <dbReference type="ARBA" id="ARBA00022771"/>
    </source>
</evidence>
<keyword evidence="4 5" id="KW-0238">DNA-binding</keyword>
<evidence type="ECO:0000256" key="1">
    <source>
        <dbReference type="ARBA" id="ARBA00022723"/>
    </source>
</evidence>
<feature type="compositionally biased region" description="Low complexity" evidence="7">
    <location>
        <begin position="504"/>
        <end position="515"/>
    </location>
</feature>
<dbReference type="GO" id="GO:0008270">
    <property type="term" value="F:zinc ion binding"/>
    <property type="evidence" value="ECO:0007669"/>
    <property type="project" value="UniProtKB-KW"/>
</dbReference>
<keyword evidence="1" id="KW-0479">Metal-binding</keyword>
<reference evidence="9 10" key="1">
    <citation type="submission" date="2019-01" db="EMBL/GenBank/DDBJ databases">
        <authorList>
            <person name="Sayadi A."/>
        </authorList>
    </citation>
    <scope>NUCLEOTIDE SEQUENCE [LARGE SCALE GENOMIC DNA]</scope>
</reference>
<proteinExistence type="predicted"/>
<dbReference type="PROSITE" id="PS50950">
    <property type="entry name" value="ZF_THAP"/>
    <property type="match status" value="1"/>
</dbReference>
<evidence type="ECO:0000256" key="7">
    <source>
        <dbReference type="SAM" id="MobiDB-lite"/>
    </source>
</evidence>
<evidence type="ECO:0000256" key="3">
    <source>
        <dbReference type="ARBA" id="ARBA00022833"/>
    </source>
</evidence>
<feature type="region of interest" description="Disordered" evidence="7">
    <location>
        <begin position="496"/>
        <end position="526"/>
    </location>
</feature>
<dbReference type="SUPFAM" id="SSF57716">
    <property type="entry name" value="Glucocorticoid receptor-like (DNA-binding domain)"/>
    <property type="match status" value="1"/>
</dbReference>
<protein>
    <recommendedName>
        <fullName evidence="8">THAP-type domain-containing protein</fullName>
    </recommendedName>
</protein>
<evidence type="ECO:0000256" key="6">
    <source>
        <dbReference type="SAM" id="Coils"/>
    </source>
</evidence>
<feature type="region of interest" description="Disordered" evidence="7">
    <location>
        <begin position="130"/>
        <end position="180"/>
    </location>
</feature>
<dbReference type="InterPro" id="IPR038441">
    <property type="entry name" value="THAP_Znf_sf"/>
</dbReference>
<evidence type="ECO:0000256" key="4">
    <source>
        <dbReference type="ARBA" id="ARBA00023125"/>
    </source>
</evidence>
<dbReference type="InterPro" id="IPR006612">
    <property type="entry name" value="THAP_Znf"/>
</dbReference>
<keyword evidence="6" id="KW-0175">Coiled coil</keyword>
<dbReference type="Proteomes" id="UP000410492">
    <property type="component" value="Unassembled WGS sequence"/>
</dbReference>
<dbReference type="EMBL" id="CAACVG010010054">
    <property type="protein sequence ID" value="VEN54849.1"/>
    <property type="molecule type" value="Genomic_DNA"/>
</dbReference>
<dbReference type="OrthoDB" id="6770143at2759"/>
<evidence type="ECO:0000313" key="9">
    <source>
        <dbReference type="EMBL" id="VEN54849.1"/>
    </source>
</evidence>
<keyword evidence="3" id="KW-0862">Zinc</keyword>
<name>A0A653D3U4_CALMS</name>
<dbReference type="GO" id="GO:0003677">
    <property type="term" value="F:DNA binding"/>
    <property type="evidence" value="ECO:0007669"/>
    <property type="project" value="UniProtKB-UniRule"/>
</dbReference>
<sequence length="526" mass="57960">MLHSCLHLSGVHFRRVLGNFCAEVVVKENIRLQNCVMALRNTKQKRCCVLDCPSNIVNKNCRFYKFPTDFDSCQKWKFALKLIGTISDEHHVCEAHFDDDDFVGTNGKPKSKKQLKKDAHPTLNLPREHTYMKFGNPKRGRVTTKAKALKKPATKIGGERRPVEKGGGGGPSTAAAAPPHASASHFLLGKSAPRRHTLPPRPQQYPYVPWRVPGEVSAASVAAAHLLEQDPLALNYPPTHTYSTASPLYKTEMQKVMKSSQRNQAEGWVQPDSTQETASATLTLAQKILDEAATKVDVACKEIEDAIAANERFAGPSEPTEKITIHTEDSKVMELLLVKNNPKISNQVNEDFKTIDKLIDNAQAVLNSQNLSTPIYPVYHKSTQTENTPLEGENRRLRTEISSLKRRLERMEKAYKESSMQKKVMMLCKDTAPGVSMFKKHPSKKGPATATSANRKKVPPSPTKKPETSSPAANSASAKLVKTFSLPKIISVTSLNGAVETEQSNAASDPTSSSSVTEMQVVDLTD</sequence>
<keyword evidence="2 5" id="KW-0863">Zinc-finger</keyword>
<dbReference type="SMART" id="SM00980">
    <property type="entry name" value="THAP"/>
    <property type="match status" value="1"/>
</dbReference>
<evidence type="ECO:0000256" key="5">
    <source>
        <dbReference type="PROSITE-ProRule" id="PRU00309"/>
    </source>
</evidence>
<accession>A0A653D3U4</accession>
<evidence type="ECO:0000259" key="8">
    <source>
        <dbReference type="PROSITE" id="PS50950"/>
    </source>
</evidence>
<organism evidence="9 10">
    <name type="scientific">Callosobruchus maculatus</name>
    <name type="common">Southern cowpea weevil</name>
    <name type="synonym">Pulse bruchid</name>
    <dbReference type="NCBI Taxonomy" id="64391"/>
    <lineage>
        <taxon>Eukaryota</taxon>
        <taxon>Metazoa</taxon>
        <taxon>Ecdysozoa</taxon>
        <taxon>Arthropoda</taxon>
        <taxon>Hexapoda</taxon>
        <taxon>Insecta</taxon>
        <taxon>Pterygota</taxon>
        <taxon>Neoptera</taxon>
        <taxon>Endopterygota</taxon>
        <taxon>Coleoptera</taxon>
        <taxon>Polyphaga</taxon>
        <taxon>Cucujiformia</taxon>
        <taxon>Chrysomeloidea</taxon>
        <taxon>Chrysomelidae</taxon>
        <taxon>Bruchinae</taxon>
        <taxon>Bruchini</taxon>
        <taxon>Callosobruchus</taxon>
    </lineage>
</organism>
<feature type="coiled-coil region" evidence="6">
    <location>
        <begin position="394"/>
        <end position="421"/>
    </location>
</feature>